<protein>
    <submittedName>
        <fullName evidence="2">Uncharacterized protein</fullName>
    </submittedName>
</protein>
<dbReference type="EMBL" id="JABFAD010327347">
    <property type="protein sequence ID" value="MBA0819019.1"/>
    <property type="molecule type" value="Genomic_DNA"/>
</dbReference>
<feature type="transmembrane region" description="Helical" evidence="1">
    <location>
        <begin position="14"/>
        <end position="34"/>
    </location>
</feature>
<reference evidence="2 3" key="1">
    <citation type="journal article" date="2019" name="Genome Biol. Evol.">
        <title>Insights into the evolution of the New World diploid cottons (Gossypium, subgenus Houzingenia) based on genome sequencing.</title>
        <authorList>
            <person name="Grover C.E."/>
            <person name="Arick M.A. 2nd"/>
            <person name="Thrash A."/>
            <person name="Conover J.L."/>
            <person name="Sanders W.S."/>
            <person name="Peterson D.G."/>
            <person name="Frelichowski J.E."/>
            <person name="Scheffler J.A."/>
            <person name="Scheffler B.E."/>
            <person name="Wendel J.F."/>
        </authorList>
    </citation>
    <scope>NUCLEOTIDE SEQUENCE [LARGE SCALE GENOMIC DNA]</scope>
    <source>
        <strain evidence="2">0</strain>
        <tissue evidence="2">Leaf</tissue>
    </source>
</reference>
<keyword evidence="1" id="KW-0472">Membrane</keyword>
<evidence type="ECO:0000313" key="2">
    <source>
        <dbReference type="EMBL" id="MBA0819019.1"/>
    </source>
</evidence>
<evidence type="ECO:0000313" key="3">
    <source>
        <dbReference type="Proteomes" id="UP000593560"/>
    </source>
</evidence>
<dbReference type="Proteomes" id="UP000593560">
    <property type="component" value="Unassembled WGS sequence"/>
</dbReference>
<evidence type="ECO:0000256" key="1">
    <source>
        <dbReference type="SAM" id="Phobius"/>
    </source>
</evidence>
<proteinExistence type="predicted"/>
<name>A0A7J9IA65_9ROSI</name>
<keyword evidence="1" id="KW-0812">Transmembrane</keyword>
<accession>A0A7J9IA65</accession>
<organism evidence="2 3">
    <name type="scientific">Gossypium harknessii</name>
    <dbReference type="NCBI Taxonomy" id="34285"/>
    <lineage>
        <taxon>Eukaryota</taxon>
        <taxon>Viridiplantae</taxon>
        <taxon>Streptophyta</taxon>
        <taxon>Embryophyta</taxon>
        <taxon>Tracheophyta</taxon>
        <taxon>Spermatophyta</taxon>
        <taxon>Magnoliopsida</taxon>
        <taxon>eudicotyledons</taxon>
        <taxon>Gunneridae</taxon>
        <taxon>Pentapetalae</taxon>
        <taxon>rosids</taxon>
        <taxon>malvids</taxon>
        <taxon>Malvales</taxon>
        <taxon>Malvaceae</taxon>
        <taxon>Malvoideae</taxon>
        <taxon>Gossypium</taxon>
    </lineage>
</organism>
<gene>
    <name evidence="2" type="ORF">Gohar_025691</name>
</gene>
<comment type="caution">
    <text evidence="2">The sequence shown here is derived from an EMBL/GenBank/DDBJ whole genome shotgun (WGS) entry which is preliminary data.</text>
</comment>
<dbReference type="AlphaFoldDB" id="A0A7J9IA65"/>
<keyword evidence="3" id="KW-1185">Reference proteome</keyword>
<keyword evidence="1" id="KW-1133">Transmembrane helix</keyword>
<sequence length="76" mass="9078">MELLMVNFSLQRKLVFFLMITTIFFGVNRFSWLLKHISFKASWIQERLLPFSFYPMTVVHLMKIQTLPVLSSRIVP</sequence>